<keyword evidence="5" id="KW-0560">Oxidoreductase</keyword>
<comment type="caution">
    <text evidence="7">The sequence shown here is derived from an EMBL/GenBank/DDBJ whole genome shotgun (WGS) entry which is preliminary data.</text>
</comment>
<evidence type="ECO:0000256" key="3">
    <source>
        <dbReference type="ARBA" id="ARBA00022723"/>
    </source>
</evidence>
<dbReference type="PANTHER" id="PTHR43161:SF23">
    <property type="entry name" value="(R,R)-BUTANEDIOL DEHYDROGENASE-RELATED"/>
    <property type="match status" value="1"/>
</dbReference>
<reference evidence="7" key="1">
    <citation type="journal article" date="2020" name="Stud. Mycol.">
        <title>101 Dothideomycetes genomes: a test case for predicting lifestyles and emergence of pathogens.</title>
        <authorList>
            <person name="Haridas S."/>
            <person name="Albert R."/>
            <person name="Binder M."/>
            <person name="Bloem J."/>
            <person name="Labutti K."/>
            <person name="Salamov A."/>
            <person name="Andreopoulos B."/>
            <person name="Baker S."/>
            <person name="Barry K."/>
            <person name="Bills G."/>
            <person name="Bluhm B."/>
            <person name="Cannon C."/>
            <person name="Castanera R."/>
            <person name="Culley D."/>
            <person name="Daum C."/>
            <person name="Ezra D."/>
            <person name="Gonzalez J."/>
            <person name="Henrissat B."/>
            <person name="Kuo A."/>
            <person name="Liang C."/>
            <person name="Lipzen A."/>
            <person name="Lutzoni F."/>
            <person name="Magnuson J."/>
            <person name="Mondo S."/>
            <person name="Nolan M."/>
            <person name="Ohm R."/>
            <person name="Pangilinan J."/>
            <person name="Park H.-J."/>
            <person name="Ramirez L."/>
            <person name="Alfaro M."/>
            <person name="Sun H."/>
            <person name="Tritt A."/>
            <person name="Yoshinaga Y."/>
            <person name="Zwiers L.-H."/>
            <person name="Turgeon B."/>
            <person name="Goodwin S."/>
            <person name="Spatafora J."/>
            <person name="Crous P."/>
            <person name="Grigoriev I."/>
        </authorList>
    </citation>
    <scope>NUCLEOTIDE SEQUENCE</scope>
    <source>
        <strain evidence="7">CBS 110217</strain>
    </source>
</reference>
<dbReference type="AlphaFoldDB" id="A0A9P4HGV4"/>
<accession>A0A9P4HGV4</accession>
<gene>
    <name evidence="7" type="ORF">EK21DRAFT_51303</name>
</gene>
<keyword evidence="4" id="KW-0862">Zinc</keyword>
<dbReference type="EMBL" id="ML978163">
    <property type="protein sequence ID" value="KAF2034024.1"/>
    <property type="molecule type" value="Genomic_DNA"/>
</dbReference>
<evidence type="ECO:0000256" key="4">
    <source>
        <dbReference type="ARBA" id="ARBA00022833"/>
    </source>
</evidence>
<dbReference type="InterPro" id="IPR011032">
    <property type="entry name" value="GroES-like_sf"/>
</dbReference>
<dbReference type="PANTHER" id="PTHR43161">
    <property type="entry name" value="SORBITOL DEHYDROGENASE"/>
    <property type="match status" value="1"/>
</dbReference>
<evidence type="ECO:0000256" key="2">
    <source>
        <dbReference type="ARBA" id="ARBA00008072"/>
    </source>
</evidence>
<dbReference type="Gene3D" id="3.90.180.10">
    <property type="entry name" value="Medium-chain alcohol dehydrogenases, catalytic domain"/>
    <property type="match status" value="1"/>
</dbReference>
<dbReference type="Pfam" id="PF08240">
    <property type="entry name" value="ADH_N"/>
    <property type="match status" value="1"/>
</dbReference>
<dbReference type="GO" id="GO:0005737">
    <property type="term" value="C:cytoplasm"/>
    <property type="evidence" value="ECO:0007669"/>
    <property type="project" value="TreeGrafter"/>
</dbReference>
<evidence type="ECO:0000256" key="1">
    <source>
        <dbReference type="ARBA" id="ARBA00001947"/>
    </source>
</evidence>
<dbReference type="SUPFAM" id="SSF50129">
    <property type="entry name" value="GroES-like"/>
    <property type="match status" value="1"/>
</dbReference>
<protein>
    <submittedName>
        <fullName evidence="7">GroES-like protein</fullName>
    </submittedName>
</protein>
<keyword evidence="3" id="KW-0479">Metal-binding</keyword>
<proteinExistence type="inferred from homology"/>
<feature type="non-terminal residue" evidence="7">
    <location>
        <position position="1"/>
    </location>
</feature>
<dbReference type="OrthoDB" id="3941538at2759"/>
<name>A0A9P4HGV4_9PLEO</name>
<evidence type="ECO:0000313" key="7">
    <source>
        <dbReference type="EMBL" id="KAF2034024.1"/>
    </source>
</evidence>
<dbReference type="GO" id="GO:0008270">
    <property type="term" value="F:zinc ion binding"/>
    <property type="evidence" value="ECO:0007669"/>
    <property type="project" value="InterPro"/>
</dbReference>
<dbReference type="Proteomes" id="UP000799777">
    <property type="component" value="Unassembled WGS sequence"/>
</dbReference>
<sequence>LRFYAKGNIRLDDVPAPTCAPDEVRLKVAFCGTCGTDLHDFLRGPIFPPQHGERNPHTGASLPVIMGHEIYGTVVEVGKDVSGVSIGQRVAVNPAMDDRHHGKPQCKACLSGYHNICTGSTFCGLNATGGGFSDEITVKPLALVPSPDNVPLKLAGLAEPQAVAAHMIRISGFRKGDSAVVLGAGPIGCALTFLLKHKSASKILVSEIAAPRVKQAASFGAD</sequence>
<dbReference type="GO" id="GO:0034079">
    <property type="term" value="P:butanediol biosynthetic process"/>
    <property type="evidence" value="ECO:0007669"/>
    <property type="project" value="TreeGrafter"/>
</dbReference>
<evidence type="ECO:0000256" key="5">
    <source>
        <dbReference type="ARBA" id="ARBA00023002"/>
    </source>
</evidence>
<feature type="domain" description="Alcohol dehydrogenase-like N-terminal" evidence="6">
    <location>
        <begin position="21"/>
        <end position="148"/>
    </location>
</feature>
<evidence type="ECO:0000259" key="6">
    <source>
        <dbReference type="Pfam" id="PF08240"/>
    </source>
</evidence>
<feature type="non-terminal residue" evidence="7">
    <location>
        <position position="222"/>
    </location>
</feature>
<dbReference type="Gene3D" id="3.40.50.720">
    <property type="entry name" value="NAD(P)-binding Rossmann-like Domain"/>
    <property type="match status" value="1"/>
</dbReference>
<dbReference type="InterPro" id="IPR002328">
    <property type="entry name" value="ADH_Zn_CS"/>
</dbReference>
<comment type="similarity">
    <text evidence="2">Belongs to the zinc-containing alcohol dehydrogenase family.</text>
</comment>
<keyword evidence="8" id="KW-1185">Reference proteome</keyword>
<evidence type="ECO:0000313" key="8">
    <source>
        <dbReference type="Proteomes" id="UP000799777"/>
    </source>
</evidence>
<dbReference type="PROSITE" id="PS00059">
    <property type="entry name" value="ADH_ZINC"/>
    <property type="match status" value="1"/>
</dbReference>
<organism evidence="7 8">
    <name type="scientific">Setomelanomma holmii</name>
    <dbReference type="NCBI Taxonomy" id="210430"/>
    <lineage>
        <taxon>Eukaryota</taxon>
        <taxon>Fungi</taxon>
        <taxon>Dikarya</taxon>
        <taxon>Ascomycota</taxon>
        <taxon>Pezizomycotina</taxon>
        <taxon>Dothideomycetes</taxon>
        <taxon>Pleosporomycetidae</taxon>
        <taxon>Pleosporales</taxon>
        <taxon>Pleosporineae</taxon>
        <taxon>Phaeosphaeriaceae</taxon>
        <taxon>Setomelanomma</taxon>
    </lineage>
</organism>
<comment type="cofactor">
    <cofactor evidence="1">
        <name>Zn(2+)</name>
        <dbReference type="ChEBI" id="CHEBI:29105"/>
    </cofactor>
</comment>
<dbReference type="GO" id="GO:0000721">
    <property type="term" value="F:(R,R)-butanediol dehydrogenase activity"/>
    <property type="evidence" value="ECO:0007669"/>
    <property type="project" value="TreeGrafter"/>
</dbReference>
<dbReference type="InterPro" id="IPR013154">
    <property type="entry name" value="ADH-like_N"/>
</dbReference>